<keyword evidence="1" id="KW-0812">Transmembrane</keyword>
<dbReference type="Proteomes" id="UP000800200">
    <property type="component" value="Unassembled WGS sequence"/>
</dbReference>
<evidence type="ECO:0000313" key="3">
    <source>
        <dbReference type="Proteomes" id="UP000800200"/>
    </source>
</evidence>
<keyword evidence="1" id="KW-1133">Transmembrane helix</keyword>
<reference evidence="2" key="1">
    <citation type="journal article" date="2020" name="Stud. Mycol.">
        <title>101 Dothideomycetes genomes: a test case for predicting lifestyles and emergence of pathogens.</title>
        <authorList>
            <person name="Haridas S."/>
            <person name="Albert R."/>
            <person name="Binder M."/>
            <person name="Bloem J."/>
            <person name="Labutti K."/>
            <person name="Salamov A."/>
            <person name="Andreopoulos B."/>
            <person name="Baker S."/>
            <person name="Barry K."/>
            <person name="Bills G."/>
            <person name="Bluhm B."/>
            <person name="Cannon C."/>
            <person name="Castanera R."/>
            <person name="Culley D."/>
            <person name="Daum C."/>
            <person name="Ezra D."/>
            <person name="Gonzalez J."/>
            <person name="Henrissat B."/>
            <person name="Kuo A."/>
            <person name="Liang C."/>
            <person name="Lipzen A."/>
            <person name="Lutzoni F."/>
            <person name="Magnuson J."/>
            <person name="Mondo S."/>
            <person name="Nolan M."/>
            <person name="Ohm R."/>
            <person name="Pangilinan J."/>
            <person name="Park H.-J."/>
            <person name="Ramirez L."/>
            <person name="Alfaro M."/>
            <person name="Sun H."/>
            <person name="Tritt A."/>
            <person name="Yoshinaga Y."/>
            <person name="Zwiers L.-H."/>
            <person name="Turgeon B."/>
            <person name="Goodwin S."/>
            <person name="Spatafora J."/>
            <person name="Crous P."/>
            <person name="Grigoriev I."/>
        </authorList>
    </citation>
    <scope>NUCLEOTIDE SEQUENCE</scope>
    <source>
        <strain evidence="2">CBS 207.26</strain>
    </source>
</reference>
<protein>
    <submittedName>
        <fullName evidence="2">Uncharacterized protein</fullName>
    </submittedName>
</protein>
<organism evidence="2 3">
    <name type="scientific">Zopfia rhizophila CBS 207.26</name>
    <dbReference type="NCBI Taxonomy" id="1314779"/>
    <lineage>
        <taxon>Eukaryota</taxon>
        <taxon>Fungi</taxon>
        <taxon>Dikarya</taxon>
        <taxon>Ascomycota</taxon>
        <taxon>Pezizomycotina</taxon>
        <taxon>Dothideomycetes</taxon>
        <taxon>Dothideomycetes incertae sedis</taxon>
        <taxon>Zopfiaceae</taxon>
        <taxon>Zopfia</taxon>
    </lineage>
</organism>
<evidence type="ECO:0000313" key="2">
    <source>
        <dbReference type="EMBL" id="KAF2191658.1"/>
    </source>
</evidence>
<dbReference type="EMBL" id="ML994616">
    <property type="protein sequence ID" value="KAF2191658.1"/>
    <property type="molecule type" value="Genomic_DNA"/>
</dbReference>
<proteinExistence type="predicted"/>
<sequence>MADSVCSSATCRLPLHDVLNWSPFRIDALGIITMIGVEQVDSAVGRLVRSRYAEYLPLLGAFVFASDQFADARSGYVLYNISAGITTTSMAGWFARWCIAQNFSRSDNMVRWSVDSTPKKVFPQRWDMVLASFIGVVSHGCIIALTVLQGDYWGLANAISMAISVLVRSHVIKQNRQALDAAAERAQNGGSVNNTEAKFLVILPDAKMITMYAPWDIVKTCFIDNPLPANPRLYYIIRMMGWAGFAVQAITLGMSGLATQIVTVFIMVISTLLTHFKAGCDDHIVGTRLRAQLQKLEMKRRQDVYVALQLEDYEEESMLQWNLMPHKTQSPMSKQWWDDYFTKKSSRNSSVVEKVSSAPVDSAMNSPV</sequence>
<feature type="transmembrane region" description="Helical" evidence="1">
    <location>
        <begin position="128"/>
        <end position="146"/>
    </location>
</feature>
<evidence type="ECO:0000256" key="1">
    <source>
        <dbReference type="SAM" id="Phobius"/>
    </source>
</evidence>
<accession>A0A6A6ELL7</accession>
<feature type="transmembrane region" description="Helical" evidence="1">
    <location>
        <begin position="152"/>
        <end position="171"/>
    </location>
</feature>
<dbReference type="OrthoDB" id="5422688at2759"/>
<keyword evidence="3" id="KW-1185">Reference proteome</keyword>
<gene>
    <name evidence="2" type="ORF">K469DRAFT_555250</name>
</gene>
<name>A0A6A6ELL7_9PEZI</name>
<keyword evidence="1" id="KW-0472">Membrane</keyword>
<dbReference type="AlphaFoldDB" id="A0A6A6ELL7"/>